<organism evidence="1 2">
    <name type="scientific">Pontivivens nitratireducens</name>
    <dbReference type="NCBI Taxonomy" id="2758038"/>
    <lineage>
        <taxon>Bacteria</taxon>
        <taxon>Pseudomonadati</taxon>
        <taxon>Pseudomonadota</taxon>
        <taxon>Alphaproteobacteria</taxon>
        <taxon>Rhodobacterales</taxon>
        <taxon>Paracoccaceae</taxon>
        <taxon>Pontivivens</taxon>
    </lineage>
</organism>
<reference evidence="1 2" key="1">
    <citation type="submission" date="2020-03" db="EMBL/GenBank/DDBJ databases">
        <title>Complete genome sequence of Monaibacterium sp. ALG8 with diverse plasmids.</title>
        <authorList>
            <person name="Sun C."/>
        </authorList>
    </citation>
    <scope>NUCLEOTIDE SEQUENCE [LARGE SCALE GENOMIC DNA]</scope>
    <source>
        <strain evidence="1 2">ALG8</strain>
    </source>
</reference>
<dbReference type="RefSeq" id="WP_166187808.1">
    <property type="nucleotide sequence ID" value="NZ_CP049811.1"/>
</dbReference>
<evidence type="ECO:0000313" key="2">
    <source>
        <dbReference type="Proteomes" id="UP000500791"/>
    </source>
</evidence>
<sequence>MEAQGGAVAEIGEKWSEGAELIADGAALVEEGEDDLSRGRRLVRSGEGDIDKGRDMMRRGERLQAEAEAAYREAQAAGAVPGPVSN</sequence>
<dbReference type="EMBL" id="CP049811">
    <property type="protein sequence ID" value="QIK39543.1"/>
    <property type="molecule type" value="Genomic_DNA"/>
</dbReference>
<name>A0A6G7VHH3_9RHOB</name>
<accession>A0A6G7VHH3</accession>
<evidence type="ECO:0000313" key="1">
    <source>
        <dbReference type="EMBL" id="QIK39543.1"/>
    </source>
</evidence>
<dbReference type="KEGG" id="mon:G8E03_01450"/>
<protein>
    <submittedName>
        <fullName evidence="1">Uncharacterized protein</fullName>
    </submittedName>
</protein>
<proteinExistence type="predicted"/>
<gene>
    <name evidence="1" type="ORF">G8E03_01450</name>
</gene>
<keyword evidence="2" id="KW-1185">Reference proteome</keyword>
<dbReference type="Proteomes" id="UP000500791">
    <property type="component" value="Chromosome"/>
</dbReference>
<dbReference type="AlphaFoldDB" id="A0A6G7VHH3"/>